<dbReference type="RefSeq" id="XP_033519254.1">
    <property type="nucleotide sequence ID" value="XM_033670916.1"/>
</dbReference>
<feature type="compositionally biased region" description="Basic and acidic residues" evidence="1">
    <location>
        <begin position="535"/>
        <end position="544"/>
    </location>
</feature>
<sequence length="544" mass="59299">MASQDLSFIPDERPSHTNDPADNPSANLTRRNTTLSTTSANPIPPGTWILGISGNCPSCHHRHKAVKIQVKASNDSDHVGEVHCDNCHRLWLGFGERNSTRISLISTKTIEPDPIKTEFRSVLINLVRSATTATAVASPSLATIPESPSTGLSREGFGQSAVHNGAQGVRSANARAPSRPLTGNETDVPVLNRPIFPRTDEYRTPSHGYVANKKSRLLLRLQQKLPMLKNIRFGRLLKLPGRRRRSPEEQAKSPVPYSTSAAATPGLAIVTPSISLAGHELNNTEPRIYASLPRSDDPGTCGPLASPEQALESLKSLDRSVLKEMSLEQCVAWMREQLTSFKLRHTGYRLSAVDPTMENTNAQPDLDPAELISIPPVPAAREQSFVGLGSHFGLADGLRGRPLSMNDIDISDTTEAEGTIIVSTPRQTVRETPSQTGLVPGSRPLSLPNVHGIIPGWQQADWTRAWARSSWEPAASGGMMNINIVTERPDNRYSLQSMTLVGTEPSMSQVQLPLPTPEQGEPFGNHRYSSSPSRPTERERRISS</sequence>
<feature type="region of interest" description="Disordered" evidence="1">
    <location>
        <begin position="239"/>
        <end position="259"/>
    </location>
</feature>
<proteinExistence type="predicted"/>
<dbReference type="GeneID" id="54411348"/>
<feature type="region of interest" description="Disordered" evidence="1">
    <location>
        <begin position="505"/>
        <end position="544"/>
    </location>
</feature>
<keyword evidence="3" id="KW-1185">Reference proteome</keyword>
<name>A0A6A6A2Q8_9PLEO</name>
<gene>
    <name evidence="2" type="ORF">P153DRAFT_390330</name>
</gene>
<dbReference type="OrthoDB" id="3945111at2759"/>
<evidence type="ECO:0000256" key="1">
    <source>
        <dbReference type="SAM" id="MobiDB-lite"/>
    </source>
</evidence>
<organism evidence="2 3">
    <name type="scientific">Dothidotthia symphoricarpi CBS 119687</name>
    <dbReference type="NCBI Taxonomy" id="1392245"/>
    <lineage>
        <taxon>Eukaryota</taxon>
        <taxon>Fungi</taxon>
        <taxon>Dikarya</taxon>
        <taxon>Ascomycota</taxon>
        <taxon>Pezizomycotina</taxon>
        <taxon>Dothideomycetes</taxon>
        <taxon>Pleosporomycetidae</taxon>
        <taxon>Pleosporales</taxon>
        <taxon>Dothidotthiaceae</taxon>
        <taxon>Dothidotthia</taxon>
    </lineage>
</organism>
<evidence type="ECO:0000313" key="3">
    <source>
        <dbReference type="Proteomes" id="UP000799771"/>
    </source>
</evidence>
<protein>
    <submittedName>
        <fullName evidence="2">Uncharacterized protein</fullName>
    </submittedName>
</protein>
<accession>A0A6A6A2Q8</accession>
<dbReference type="AlphaFoldDB" id="A0A6A6A2Q8"/>
<reference evidence="2" key="1">
    <citation type="journal article" date="2020" name="Stud. Mycol.">
        <title>101 Dothideomycetes genomes: a test case for predicting lifestyles and emergence of pathogens.</title>
        <authorList>
            <person name="Haridas S."/>
            <person name="Albert R."/>
            <person name="Binder M."/>
            <person name="Bloem J."/>
            <person name="Labutti K."/>
            <person name="Salamov A."/>
            <person name="Andreopoulos B."/>
            <person name="Baker S."/>
            <person name="Barry K."/>
            <person name="Bills G."/>
            <person name="Bluhm B."/>
            <person name="Cannon C."/>
            <person name="Castanera R."/>
            <person name="Culley D."/>
            <person name="Daum C."/>
            <person name="Ezra D."/>
            <person name="Gonzalez J."/>
            <person name="Henrissat B."/>
            <person name="Kuo A."/>
            <person name="Liang C."/>
            <person name="Lipzen A."/>
            <person name="Lutzoni F."/>
            <person name="Magnuson J."/>
            <person name="Mondo S."/>
            <person name="Nolan M."/>
            <person name="Ohm R."/>
            <person name="Pangilinan J."/>
            <person name="Park H.-J."/>
            <person name="Ramirez L."/>
            <person name="Alfaro M."/>
            <person name="Sun H."/>
            <person name="Tritt A."/>
            <person name="Yoshinaga Y."/>
            <person name="Zwiers L.-H."/>
            <person name="Turgeon B."/>
            <person name="Goodwin S."/>
            <person name="Spatafora J."/>
            <person name="Crous P."/>
            <person name="Grigoriev I."/>
        </authorList>
    </citation>
    <scope>NUCLEOTIDE SEQUENCE</scope>
    <source>
        <strain evidence="2">CBS 119687</strain>
    </source>
</reference>
<dbReference type="EMBL" id="ML977518">
    <property type="protein sequence ID" value="KAF2124861.1"/>
    <property type="molecule type" value="Genomic_DNA"/>
</dbReference>
<feature type="region of interest" description="Disordered" evidence="1">
    <location>
        <begin position="1"/>
        <end position="29"/>
    </location>
</feature>
<evidence type="ECO:0000313" key="2">
    <source>
        <dbReference type="EMBL" id="KAF2124861.1"/>
    </source>
</evidence>
<dbReference type="Proteomes" id="UP000799771">
    <property type="component" value="Unassembled WGS sequence"/>
</dbReference>
<feature type="region of interest" description="Disordered" evidence="1">
    <location>
        <begin position="171"/>
        <end position="192"/>
    </location>
</feature>